<sequence>MDLVDVFPEDPFHPTIEYIAISQIPFSVPWGKKTVRLGQGFNSRRGEQDELFMKCLAFKDVDNTPLQYRKCQITAIRDESGSSIAYASENASFAISGSVGKGFLSASVTGNLEKSVHNNRNDSNISVRADHICGQIEMLRVPQLETDAVRLLNTSSNPIIEFQKVYGDFYVAGYRVGAVNDTMISGKLANKTFFDAKRAVAEGKVAWAKVHKSINELSASASNEGLIRVEAFDSLMDFHSTFSVQTDDDIVRMGDVAAKNKQRAMTIAARATETLWKDFSLGYEDTVYQDVVDHLCDRGLVTELLLAPFATLREYQYLLARRRINMR</sequence>
<evidence type="ECO:0000313" key="1">
    <source>
        <dbReference type="EMBL" id="KNB12203.1"/>
    </source>
</evidence>
<gene>
    <name evidence="1" type="ORF">FOXG_11843</name>
</gene>
<dbReference type="KEGG" id="fox:FOXG_11843"/>
<name>A0A0J9VMI4_FUSO4</name>
<dbReference type="OrthoDB" id="4457531at2759"/>
<reference evidence="1" key="1">
    <citation type="submission" date="2007-04" db="EMBL/GenBank/DDBJ databases">
        <authorList>
            <consortium name="The Broad Institute Genome Sequencing Platform"/>
            <person name="Birren B."/>
            <person name="Lander E."/>
            <person name="Galagan J."/>
            <person name="Nusbaum C."/>
            <person name="Devon K."/>
            <person name="Ma L.-J."/>
            <person name="Jaffe D."/>
            <person name="Butler J."/>
            <person name="Alvarez P."/>
            <person name="Gnerre S."/>
            <person name="Grabherr M."/>
            <person name="Kleber M."/>
            <person name="Mauceli E."/>
            <person name="Brockman W."/>
            <person name="MacCallum I.A."/>
            <person name="Young S."/>
            <person name="LaButti K."/>
            <person name="DeCaprio D."/>
            <person name="Crawford M."/>
            <person name="Koehrsen M."/>
            <person name="Engels R."/>
            <person name="Montgomery P."/>
            <person name="Pearson M."/>
            <person name="Howarth C."/>
            <person name="Larson L."/>
            <person name="White J."/>
            <person name="O'Leary S."/>
            <person name="Kodira C."/>
            <person name="Zeng Q."/>
            <person name="Yandava C."/>
            <person name="Alvarado L."/>
            <person name="Kistler C."/>
            <person name="Shim W.-B."/>
            <person name="Kang S."/>
            <person name="Woloshuk C."/>
        </authorList>
    </citation>
    <scope>NUCLEOTIDE SEQUENCE</scope>
    <source>
        <strain evidence="1">4287</strain>
    </source>
</reference>
<evidence type="ECO:0000313" key="2">
    <source>
        <dbReference type="Proteomes" id="UP000009097"/>
    </source>
</evidence>
<dbReference type="GeneID" id="28953222"/>
<dbReference type="RefSeq" id="XP_018250248.1">
    <property type="nucleotide sequence ID" value="XM_018391575.1"/>
</dbReference>
<dbReference type="VEuPathDB" id="FungiDB:FOXG_11843"/>
<proteinExistence type="predicted"/>
<reference evidence="1" key="2">
    <citation type="journal article" date="2010" name="Nature">
        <title>Comparative genomics reveals mobile pathogenicity chromosomes in Fusarium.</title>
        <authorList>
            <person name="Ma L.J."/>
            <person name="van der Does H.C."/>
            <person name="Borkovich K.A."/>
            <person name="Coleman J.J."/>
            <person name="Daboussi M.J."/>
            <person name="Di Pietro A."/>
            <person name="Dufresne M."/>
            <person name="Freitag M."/>
            <person name="Grabherr M."/>
            <person name="Henrissat B."/>
            <person name="Houterman P.M."/>
            <person name="Kang S."/>
            <person name="Shim W.B."/>
            <person name="Woloshuk C."/>
            <person name="Xie X."/>
            <person name="Xu J.R."/>
            <person name="Antoniw J."/>
            <person name="Baker S.E."/>
            <person name="Bluhm B.H."/>
            <person name="Breakspear A."/>
            <person name="Brown D.W."/>
            <person name="Butchko R.A."/>
            <person name="Chapman S."/>
            <person name="Coulson R."/>
            <person name="Coutinho P.M."/>
            <person name="Danchin E.G."/>
            <person name="Diener A."/>
            <person name="Gale L.R."/>
            <person name="Gardiner D.M."/>
            <person name="Goff S."/>
            <person name="Hammond-Kosack K.E."/>
            <person name="Hilburn K."/>
            <person name="Hua-Van A."/>
            <person name="Jonkers W."/>
            <person name="Kazan K."/>
            <person name="Kodira C.D."/>
            <person name="Koehrsen M."/>
            <person name="Kumar L."/>
            <person name="Lee Y.H."/>
            <person name="Li L."/>
            <person name="Manners J.M."/>
            <person name="Miranda-Saavedra D."/>
            <person name="Mukherjee M."/>
            <person name="Park G."/>
            <person name="Park J."/>
            <person name="Park S.Y."/>
            <person name="Proctor R.H."/>
            <person name="Regev A."/>
            <person name="Ruiz-Roldan M.C."/>
            <person name="Sain D."/>
            <person name="Sakthikumar S."/>
            <person name="Sykes S."/>
            <person name="Schwartz D.C."/>
            <person name="Turgeon B.G."/>
            <person name="Wapinski I."/>
            <person name="Yoder O."/>
            <person name="Young S."/>
            <person name="Zeng Q."/>
            <person name="Zhou S."/>
            <person name="Galagan J."/>
            <person name="Cuomo C.A."/>
            <person name="Kistler H.C."/>
            <person name="Rep M."/>
        </authorList>
    </citation>
    <scope>NUCLEOTIDE SEQUENCE [LARGE SCALE GENOMIC DNA]</scope>
    <source>
        <strain evidence="1">4287</strain>
    </source>
</reference>
<dbReference type="Proteomes" id="UP000009097">
    <property type="component" value="Unassembled WGS sequence"/>
</dbReference>
<protein>
    <submittedName>
        <fullName evidence="1">Uncharacterized protein</fullName>
    </submittedName>
</protein>
<dbReference type="EMBL" id="DS231710">
    <property type="protein sequence ID" value="KNB12203.1"/>
    <property type="molecule type" value="Genomic_DNA"/>
</dbReference>
<accession>A0A0J9VMI4</accession>
<dbReference type="AlphaFoldDB" id="A0A0J9VMI4"/>
<organism evidence="1 2">
    <name type="scientific">Fusarium oxysporum f. sp. lycopersici (strain 4287 / CBS 123668 / FGSC 9935 / NRRL 34936)</name>
    <name type="common">Fusarium vascular wilt of tomato</name>
    <dbReference type="NCBI Taxonomy" id="426428"/>
    <lineage>
        <taxon>Eukaryota</taxon>
        <taxon>Fungi</taxon>
        <taxon>Dikarya</taxon>
        <taxon>Ascomycota</taxon>
        <taxon>Pezizomycotina</taxon>
        <taxon>Sordariomycetes</taxon>
        <taxon>Hypocreomycetidae</taxon>
        <taxon>Hypocreales</taxon>
        <taxon>Nectriaceae</taxon>
        <taxon>Fusarium</taxon>
        <taxon>Fusarium oxysporum species complex</taxon>
    </lineage>
</organism>